<proteinExistence type="predicted"/>
<name>A0A9D2PFR9_9FIRM</name>
<organism evidence="1 2">
    <name type="scientific">Candidatus Lachnoclostridium pullistercoris</name>
    <dbReference type="NCBI Taxonomy" id="2838632"/>
    <lineage>
        <taxon>Bacteria</taxon>
        <taxon>Bacillati</taxon>
        <taxon>Bacillota</taxon>
        <taxon>Clostridia</taxon>
        <taxon>Lachnospirales</taxon>
        <taxon>Lachnospiraceae</taxon>
    </lineage>
</organism>
<dbReference type="EMBL" id="DWWL01000066">
    <property type="protein sequence ID" value="HJC48414.1"/>
    <property type="molecule type" value="Genomic_DNA"/>
</dbReference>
<sequence length="76" mass="9093">MGEELLYTSTVTVEAEQRGKSEEEAFQNIFQWLRRWIHSEIDGYLVEMHVKSCVLLSRKMEKTVKKFLFFFMPVES</sequence>
<reference evidence="1" key="1">
    <citation type="journal article" date="2021" name="PeerJ">
        <title>Extensive microbial diversity within the chicken gut microbiome revealed by metagenomics and culture.</title>
        <authorList>
            <person name="Gilroy R."/>
            <person name="Ravi A."/>
            <person name="Getino M."/>
            <person name="Pursley I."/>
            <person name="Horton D.L."/>
            <person name="Alikhan N.F."/>
            <person name="Baker D."/>
            <person name="Gharbi K."/>
            <person name="Hall N."/>
            <person name="Watson M."/>
            <person name="Adriaenssens E.M."/>
            <person name="Foster-Nyarko E."/>
            <person name="Jarju S."/>
            <person name="Secka A."/>
            <person name="Antonio M."/>
            <person name="Oren A."/>
            <person name="Chaudhuri R.R."/>
            <person name="La Ragione R."/>
            <person name="Hildebrand F."/>
            <person name="Pallen M.J."/>
        </authorList>
    </citation>
    <scope>NUCLEOTIDE SEQUENCE</scope>
    <source>
        <strain evidence="1">CHK183-5548</strain>
    </source>
</reference>
<dbReference type="Pfam" id="PF14189">
    <property type="entry name" value="DUF4312"/>
    <property type="match status" value="1"/>
</dbReference>
<dbReference type="AlphaFoldDB" id="A0A9D2PFR9"/>
<reference evidence="1" key="2">
    <citation type="submission" date="2021-04" db="EMBL/GenBank/DDBJ databases">
        <authorList>
            <person name="Gilroy R."/>
        </authorList>
    </citation>
    <scope>NUCLEOTIDE SEQUENCE</scope>
    <source>
        <strain evidence="1">CHK183-5548</strain>
    </source>
</reference>
<dbReference type="Proteomes" id="UP000823883">
    <property type="component" value="Unassembled WGS sequence"/>
</dbReference>
<feature type="non-terminal residue" evidence="1">
    <location>
        <position position="76"/>
    </location>
</feature>
<evidence type="ECO:0000313" key="1">
    <source>
        <dbReference type="EMBL" id="HJC48414.1"/>
    </source>
</evidence>
<evidence type="ECO:0000313" key="2">
    <source>
        <dbReference type="Proteomes" id="UP000823883"/>
    </source>
</evidence>
<protein>
    <submittedName>
        <fullName evidence="1">DUF4312 family protein</fullName>
    </submittedName>
</protein>
<comment type="caution">
    <text evidence="1">The sequence shown here is derived from an EMBL/GenBank/DDBJ whole genome shotgun (WGS) entry which is preliminary data.</text>
</comment>
<dbReference type="InterPro" id="IPR020037">
    <property type="entry name" value="DUF4312"/>
</dbReference>
<gene>
    <name evidence="1" type="ORF">IAA04_10220</name>
</gene>
<accession>A0A9D2PFR9</accession>